<dbReference type="Gene3D" id="3.90.70.10">
    <property type="entry name" value="Cysteine proteinases"/>
    <property type="match status" value="1"/>
</dbReference>
<evidence type="ECO:0000256" key="3">
    <source>
        <dbReference type="SAM" id="MobiDB-lite"/>
    </source>
</evidence>
<evidence type="ECO:0000313" key="7">
    <source>
        <dbReference type="RefSeq" id="XP_052132116.1"/>
    </source>
</evidence>
<protein>
    <submittedName>
        <fullName evidence="6 7">Uncharacterized protein LOC113218120</fullName>
    </submittedName>
</protein>
<evidence type="ECO:0000313" key="6">
    <source>
        <dbReference type="RefSeq" id="XP_026294109.2"/>
    </source>
</evidence>
<sequence>MCEDDQWSGLTHHHSGLAPLEDSSINGCLHLLFHVPLFLKLLRESKHKCNDDECVFCHILRIWEKYRHGIIDSDVNSALCDIVPGTQIFETLLTLISYVHHDLSHEENSDESPIVDIFGGELTTESACLKCGTVSSKKEQLMCLQVSLDSYNVQDSIEKVLGSKRTTCQDCGELRCYAFKEISRAPSLLLLHLVSSKSNSGSQQFVLNETIQLPKSKTSTSSSTHQNKYKVIGAILGSRMAIVRCPDNKLVSCEDRKVKSFSWTKFLGQETGAACKILVYQQVLQPTSQSTPVNSSASCRSTSKWEVTPIGHNNEDGVPQPPLGTLKPRRLDVSEAPHSISKSDSELHQTNNSYSLLSTQSDQRQIPTRLTSYKICAKDPKKFKFFTGMSVKNFQVLFEFLGGDDKIKMLKLDYNQKTPQRFRSERKISSEDKLFMFLLRLRRGYPIVDLAHVFGIGKEYCCKLLYSMLRYLYIKFKALSEHMFISAEAQKYKKPRPFKPFKNLRVIIDGLELKIECPSNFQQQGNTYSHYKSDNTVRFIVGISCHGGIVFITPGFEGNMTENQALKESGFYDLLQPGDVVMCDRGFEINDELLRRGVEVLKPPSLGGRKKFTPEEEVLTRAIASARIYVEHAVRLIKANRLLRFTVPMTMIPTISDYVYVAGFLANFGTKSFQCKYKRKK</sequence>
<dbReference type="PROSITE" id="PS50235">
    <property type="entry name" value="USP_3"/>
    <property type="match status" value="1"/>
</dbReference>
<organism evidence="5 6">
    <name type="scientific">Frankliniella occidentalis</name>
    <name type="common">Western flower thrips</name>
    <name type="synonym">Euthrips occidentalis</name>
    <dbReference type="NCBI Taxonomy" id="133901"/>
    <lineage>
        <taxon>Eukaryota</taxon>
        <taxon>Metazoa</taxon>
        <taxon>Ecdysozoa</taxon>
        <taxon>Arthropoda</taxon>
        <taxon>Hexapoda</taxon>
        <taxon>Insecta</taxon>
        <taxon>Pterygota</taxon>
        <taxon>Neoptera</taxon>
        <taxon>Paraneoptera</taxon>
        <taxon>Thysanoptera</taxon>
        <taxon>Terebrantia</taxon>
        <taxon>Thripoidea</taxon>
        <taxon>Thripidae</taxon>
        <taxon>Frankliniella</taxon>
    </lineage>
</organism>
<name>A0A6J1TKU0_FRAOC</name>
<dbReference type="RefSeq" id="XP_026294109.2">
    <property type="nucleotide sequence ID" value="XM_026438324.2"/>
</dbReference>
<dbReference type="InterPro" id="IPR038765">
    <property type="entry name" value="Papain-like_cys_pep_sf"/>
</dbReference>
<comment type="cofactor">
    <cofactor evidence="1">
        <name>a divalent metal cation</name>
        <dbReference type="ChEBI" id="CHEBI:60240"/>
    </cofactor>
</comment>
<dbReference type="Pfam" id="PF00443">
    <property type="entry name" value="UCH"/>
    <property type="match status" value="1"/>
</dbReference>
<dbReference type="OrthoDB" id="6423901at2759"/>
<dbReference type="Pfam" id="PF13613">
    <property type="entry name" value="HTH_Tnp_4"/>
    <property type="match status" value="1"/>
</dbReference>
<keyword evidence="5" id="KW-1185">Reference proteome</keyword>
<dbReference type="InterPro" id="IPR001394">
    <property type="entry name" value="Peptidase_C19_UCH"/>
</dbReference>
<dbReference type="InterPro" id="IPR027806">
    <property type="entry name" value="HARBI1_dom"/>
</dbReference>
<proteinExistence type="predicted"/>
<dbReference type="InterPro" id="IPR027805">
    <property type="entry name" value="Transposase_HTH_dom"/>
</dbReference>
<dbReference type="GO" id="GO:0016579">
    <property type="term" value="P:protein deubiquitination"/>
    <property type="evidence" value="ECO:0007669"/>
    <property type="project" value="InterPro"/>
</dbReference>
<dbReference type="Pfam" id="PF13359">
    <property type="entry name" value="DDE_Tnp_4"/>
    <property type="match status" value="1"/>
</dbReference>
<dbReference type="SUPFAM" id="SSF54001">
    <property type="entry name" value="Cysteine proteinases"/>
    <property type="match status" value="1"/>
</dbReference>
<dbReference type="RefSeq" id="XP_052132117.1">
    <property type="nucleotide sequence ID" value="XM_052276157.1"/>
</dbReference>
<dbReference type="GO" id="GO:0004843">
    <property type="term" value="F:cysteine-type deubiquitinase activity"/>
    <property type="evidence" value="ECO:0007669"/>
    <property type="project" value="InterPro"/>
</dbReference>
<dbReference type="GO" id="GO:0046872">
    <property type="term" value="F:metal ion binding"/>
    <property type="evidence" value="ECO:0007669"/>
    <property type="project" value="UniProtKB-KW"/>
</dbReference>
<feature type="compositionally biased region" description="Basic and acidic residues" evidence="3">
    <location>
        <begin position="329"/>
        <end position="347"/>
    </location>
</feature>
<dbReference type="InterPro" id="IPR028889">
    <property type="entry name" value="USP"/>
</dbReference>
<evidence type="ECO:0000256" key="1">
    <source>
        <dbReference type="ARBA" id="ARBA00001968"/>
    </source>
</evidence>
<evidence type="ECO:0000259" key="4">
    <source>
        <dbReference type="PROSITE" id="PS50235"/>
    </source>
</evidence>
<evidence type="ECO:0000256" key="2">
    <source>
        <dbReference type="ARBA" id="ARBA00022723"/>
    </source>
</evidence>
<dbReference type="GeneID" id="113218120"/>
<keyword evidence="2" id="KW-0479">Metal-binding</keyword>
<dbReference type="PANTHER" id="PTHR23080:SF133">
    <property type="entry name" value="SI:CH211-262I1.5-RELATED"/>
    <property type="match status" value="1"/>
</dbReference>
<dbReference type="RefSeq" id="XP_052132116.1">
    <property type="nucleotide sequence ID" value="XM_052276156.1"/>
</dbReference>
<evidence type="ECO:0000313" key="5">
    <source>
        <dbReference type="Proteomes" id="UP000504606"/>
    </source>
</evidence>
<reference evidence="6 7" key="1">
    <citation type="submission" date="2025-04" db="UniProtKB">
        <authorList>
            <consortium name="RefSeq"/>
        </authorList>
    </citation>
    <scope>IDENTIFICATION</scope>
    <source>
        <tissue evidence="6 7">Whole organism</tissue>
    </source>
</reference>
<evidence type="ECO:0000313" key="8">
    <source>
        <dbReference type="RefSeq" id="XP_052132117.1"/>
    </source>
</evidence>
<dbReference type="AlphaFoldDB" id="A0A6J1TKU0"/>
<dbReference type="KEGG" id="foc:113218120"/>
<dbReference type="Proteomes" id="UP000504606">
    <property type="component" value="Unplaced"/>
</dbReference>
<gene>
    <name evidence="6 7 8" type="primary">LOC113218120</name>
</gene>
<feature type="region of interest" description="Disordered" evidence="3">
    <location>
        <begin position="308"/>
        <end position="348"/>
    </location>
</feature>
<feature type="domain" description="USP" evidence="4">
    <location>
        <begin position="8"/>
        <end position="283"/>
    </location>
</feature>
<dbReference type="PANTHER" id="PTHR23080">
    <property type="entry name" value="THAP DOMAIN PROTEIN"/>
    <property type="match status" value="1"/>
</dbReference>
<accession>A0A6J1TKU0</accession>